<keyword evidence="6" id="KW-1185">Reference proteome</keyword>
<dbReference type="PANTHER" id="PTHR24198:SF165">
    <property type="entry name" value="ANKYRIN REPEAT-CONTAINING PROTEIN-RELATED"/>
    <property type="match status" value="1"/>
</dbReference>
<dbReference type="Pfam" id="PF12796">
    <property type="entry name" value="Ank_2"/>
    <property type="match status" value="1"/>
</dbReference>
<dbReference type="SMART" id="SM00248">
    <property type="entry name" value="ANK"/>
    <property type="match status" value="4"/>
</dbReference>
<evidence type="ECO:0000256" key="1">
    <source>
        <dbReference type="ARBA" id="ARBA00022737"/>
    </source>
</evidence>
<feature type="repeat" description="ANK" evidence="3">
    <location>
        <begin position="189"/>
        <end position="217"/>
    </location>
</feature>
<dbReference type="PANTHER" id="PTHR24198">
    <property type="entry name" value="ANKYRIN REPEAT AND PROTEIN KINASE DOMAIN-CONTAINING PROTEIN"/>
    <property type="match status" value="1"/>
</dbReference>
<proteinExistence type="predicted"/>
<dbReference type="GO" id="GO:0005737">
    <property type="term" value="C:cytoplasm"/>
    <property type="evidence" value="ECO:0007669"/>
    <property type="project" value="TreeGrafter"/>
</dbReference>
<keyword evidence="2 3" id="KW-0040">ANK repeat</keyword>
<evidence type="ECO:0000256" key="2">
    <source>
        <dbReference type="ARBA" id="ARBA00023043"/>
    </source>
</evidence>
<dbReference type="InterPro" id="IPR036770">
    <property type="entry name" value="Ankyrin_rpt-contain_sf"/>
</dbReference>
<keyword evidence="1" id="KW-0677">Repeat</keyword>
<name>A0A6H5HZJ2_9HYME</name>
<evidence type="ECO:0000256" key="3">
    <source>
        <dbReference type="PROSITE-ProRule" id="PRU00023"/>
    </source>
</evidence>
<organism evidence="5 6">
    <name type="scientific">Trichogramma brassicae</name>
    <dbReference type="NCBI Taxonomy" id="86971"/>
    <lineage>
        <taxon>Eukaryota</taxon>
        <taxon>Metazoa</taxon>
        <taxon>Ecdysozoa</taxon>
        <taxon>Arthropoda</taxon>
        <taxon>Hexapoda</taxon>
        <taxon>Insecta</taxon>
        <taxon>Pterygota</taxon>
        <taxon>Neoptera</taxon>
        <taxon>Endopterygota</taxon>
        <taxon>Hymenoptera</taxon>
        <taxon>Apocrita</taxon>
        <taxon>Proctotrupomorpha</taxon>
        <taxon>Chalcidoidea</taxon>
        <taxon>Trichogrammatidae</taxon>
        <taxon>Trichogramma</taxon>
    </lineage>
</organism>
<gene>
    <name evidence="5" type="ORF">TBRA_LOCUS1600</name>
</gene>
<accession>A0A6H5HZJ2</accession>
<dbReference type="Gene3D" id="1.25.40.20">
    <property type="entry name" value="Ankyrin repeat-containing domain"/>
    <property type="match status" value="1"/>
</dbReference>
<dbReference type="Pfam" id="PF13637">
    <property type="entry name" value="Ank_4"/>
    <property type="match status" value="1"/>
</dbReference>
<dbReference type="InterPro" id="IPR002110">
    <property type="entry name" value="Ankyrin_rpt"/>
</dbReference>
<dbReference type="AlphaFoldDB" id="A0A6H5HZJ2"/>
<reference evidence="5 6" key="1">
    <citation type="submission" date="2020-02" db="EMBL/GenBank/DDBJ databases">
        <authorList>
            <person name="Ferguson B K."/>
        </authorList>
    </citation>
    <scope>NUCLEOTIDE SEQUENCE [LARGE SCALE GENOMIC DNA]</scope>
</reference>
<sequence length="475" mass="54084">MKLSLSRPPLVHFVIRTGYRDQPDVDKDGKPLLCRTTAIHRAAMQSKFECVDVLFVIYDKLDVNYIDEFGFTHFHAACMSTSDHIVKKFLELGQHPDCLVQESDVSLAHPPLFLALSDDKNNYRSFWRNDVVRLLLSNGANPNLTDANGMTPLHIIYKRLSDWENLARLFFKINDERHQLVQVNVKDNLGRTPLHWAVANVCPSSVETLLDRGADLSSFVFPSETYFGSRFEEINKMSMSQGRRIVSDTLAILESLKKKGYELNRNDALTVMKFFAYIGKPYWFKRDDCIKDVTDDHTNYLELRPMCAMYCKKIDSPDNVKKKQKSAGHDEIVAADAPSAAKNDEARHRRRRRALCRIKIPAEIYRGITSCAFTCERITLDEDDDLKRPAAFAAAAAARLLLLGHCCCWCCGRNDGDEDDTRGASSFSILTQEPSFPRARDLSPVQRCQKQHPTEFQHRTAGTESRAQLRNALTL</sequence>
<feature type="region of interest" description="Disordered" evidence="4">
    <location>
        <begin position="321"/>
        <end position="346"/>
    </location>
</feature>
<dbReference type="Proteomes" id="UP000479190">
    <property type="component" value="Unassembled WGS sequence"/>
</dbReference>
<dbReference type="PROSITE" id="PS50088">
    <property type="entry name" value="ANK_REPEAT"/>
    <property type="match status" value="1"/>
</dbReference>
<dbReference type="OrthoDB" id="496981at2759"/>
<dbReference type="EMBL" id="CADCXV010000335">
    <property type="protein sequence ID" value="CAB0029570.1"/>
    <property type="molecule type" value="Genomic_DNA"/>
</dbReference>
<evidence type="ECO:0000313" key="6">
    <source>
        <dbReference type="Proteomes" id="UP000479190"/>
    </source>
</evidence>
<protein>
    <submittedName>
        <fullName evidence="5">Uncharacterized protein</fullName>
    </submittedName>
</protein>
<evidence type="ECO:0000256" key="4">
    <source>
        <dbReference type="SAM" id="MobiDB-lite"/>
    </source>
</evidence>
<dbReference type="PROSITE" id="PS50297">
    <property type="entry name" value="ANK_REP_REGION"/>
    <property type="match status" value="1"/>
</dbReference>
<feature type="compositionally biased region" description="Basic and acidic residues" evidence="4">
    <location>
        <begin position="321"/>
        <end position="332"/>
    </location>
</feature>
<dbReference type="SUPFAM" id="SSF48403">
    <property type="entry name" value="Ankyrin repeat"/>
    <property type="match status" value="1"/>
</dbReference>
<evidence type="ECO:0000313" key="5">
    <source>
        <dbReference type="EMBL" id="CAB0029570.1"/>
    </source>
</evidence>